<feature type="compositionally biased region" description="Basic and acidic residues" evidence="2">
    <location>
        <begin position="386"/>
        <end position="395"/>
    </location>
</feature>
<feature type="region of interest" description="Disordered" evidence="2">
    <location>
        <begin position="238"/>
        <end position="318"/>
    </location>
</feature>
<dbReference type="InterPro" id="IPR051425">
    <property type="entry name" value="Formin_Homology"/>
</dbReference>
<keyword evidence="1" id="KW-0175">Coiled coil</keyword>
<feature type="compositionally biased region" description="Polar residues" evidence="2">
    <location>
        <begin position="247"/>
        <end position="257"/>
    </location>
</feature>
<dbReference type="InterPro" id="IPR015425">
    <property type="entry name" value="FH2_Formin"/>
</dbReference>
<reference evidence="4 5" key="1">
    <citation type="submission" date="2023-09" db="EMBL/GenBank/DDBJ databases">
        <title>Pangenome analysis of Batrachochytrium dendrobatidis and related Chytrids.</title>
        <authorList>
            <person name="Yacoub M.N."/>
            <person name="Stajich J.E."/>
            <person name="James T.Y."/>
        </authorList>
    </citation>
    <scope>NUCLEOTIDE SEQUENCE [LARGE SCALE GENOMIC DNA]</scope>
    <source>
        <strain evidence="4 5">JEL0888</strain>
    </source>
</reference>
<gene>
    <name evidence="4" type="ORF">HK105_202642</name>
</gene>
<comment type="caution">
    <text evidence="4">The sequence shown here is derived from an EMBL/GenBank/DDBJ whole genome shotgun (WGS) entry which is preliminary data.</text>
</comment>
<dbReference type="InterPro" id="IPR042201">
    <property type="entry name" value="FH2_Formin_sf"/>
</dbReference>
<evidence type="ECO:0000313" key="5">
    <source>
        <dbReference type="Proteomes" id="UP001527925"/>
    </source>
</evidence>
<evidence type="ECO:0000256" key="2">
    <source>
        <dbReference type="SAM" id="MobiDB-lite"/>
    </source>
</evidence>
<evidence type="ECO:0000313" key="4">
    <source>
        <dbReference type="EMBL" id="KAL2917769.1"/>
    </source>
</evidence>
<proteinExistence type="predicted"/>
<keyword evidence="5" id="KW-1185">Reference proteome</keyword>
<dbReference type="Gene3D" id="1.20.58.2220">
    <property type="entry name" value="Formin, FH2 domain"/>
    <property type="match status" value="1"/>
</dbReference>
<organism evidence="4 5">
    <name type="scientific">Polyrhizophydium stewartii</name>
    <dbReference type="NCBI Taxonomy" id="2732419"/>
    <lineage>
        <taxon>Eukaryota</taxon>
        <taxon>Fungi</taxon>
        <taxon>Fungi incertae sedis</taxon>
        <taxon>Chytridiomycota</taxon>
        <taxon>Chytridiomycota incertae sedis</taxon>
        <taxon>Chytridiomycetes</taxon>
        <taxon>Rhizophydiales</taxon>
        <taxon>Rhizophydiales incertae sedis</taxon>
        <taxon>Polyrhizophydium</taxon>
    </lineage>
</organism>
<feature type="region of interest" description="Disordered" evidence="2">
    <location>
        <begin position="350"/>
        <end position="431"/>
    </location>
</feature>
<dbReference type="Proteomes" id="UP001527925">
    <property type="component" value="Unassembled WGS sequence"/>
</dbReference>
<evidence type="ECO:0000256" key="1">
    <source>
        <dbReference type="SAM" id="Coils"/>
    </source>
</evidence>
<dbReference type="Pfam" id="PF02181">
    <property type="entry name" value="FH2"/>
    <property type="match status" value="1"/>
</dbReference>
<feature type="coiled-coil region" evidence="1">
    <location>
        <begin position="168"/>
        <end position="195"/>
    </location>
</feature>
<dbReference type="PANTHER" id="PTHR45725">
    <property type="entry name" value="FORMIN HOMOLOGY 2 FAMILY MEMBER"/>
    <property type="match status" value="1"/>
</dbReference>
<dbReference type="PROSITE" id="PS51444">
    <property type="entry name" value="FH2"/>
    <property type="match status" value="1"/>
</dbReference>
<dbReference type="EMBL" id="JADGIZ020000009">
    <property type="protein sequence ID" value="KAL2917769.1"/>
    <property type="molecule type" value="Genomic_DNA"/>
</dbReference>
<dbReference type="PANTHER" id="PTHR45725:SF1">
    <property type="entry name" value="DISHEVELLED ASSOCIATED ACTIVATOR OF MORPHOGENESIS, ISOFORM D"/>
    <property type="match status" value="1"/>
</dbReference>
<dbReference type="SUPFAM" id="SSF101447">
    <property type="entry name" value="Formin homology 2 domain (FH2 domain)"/>
    <property type="match status" value="1"/>
</dbReference>
<evidence type="ECO:0000259" key="3">
    <source>
        <dbReference type="PROSITE" id="PS51444"/>
    </source>
</evidence>
<sequence length="477" mass="51135">MLLHKGLLSTLDALRSITASKSLPKLLTVILSMGNFVNAQSSHQVIGFRVTFLEKVVDAFTERSMRICHADPCPTQILEVKAVNGGPTPLQVLAKLGKTSIPALLKVIDDLHALRHINTGQMATFDQELHEMKAGQRLLAGELRHAQQPNQPYQSGSLFSPELDGLFLEKLEVLHRDVSAKVSFLETEMSSLNREVRATLRYFGEPDDTKMTAEEVITILAKFLKRFETAAQGVEKMMAASKETKRPQSSKATAHSGSKQDKAASDKSPWLGLRGEAGDSEPAGAGKLGGGDGHGDPVSSGRGQGAKADHAESSTPIGHMDSLLDRLKARPALNIKDVAKRPKRREVGEVPRLRLSITTSPETSLQSGMLGLGSLTSDPETVNVADSDKKDDQERASPSLAAAELGRKKAAVRNTGAQNGGHATNVRRKSIRRDLGETALNLLGALESSSFSSSSTLEETPKSSSIAFAEAIMAGLN</sequence>
<protein>
    <recommendedName>
        <fullName evidence="3">FH2 domain-containing protein</fullName>
    </recommendedName>
</protein>
<feature type="compositionally biased region" description="Low complexity" evidence="2">
    <location>
        <begin position="364"/>
        <end position="377"/>
    </location>
</feature>
<accession>A0ABR4NE03</accession>
<name>A0ABR4NE03_9FUNG</name>
<feature type="domain" description="FH2" evidence="3">
    <location>
        <begin position="1"/>
        <end position="253"/>
    </location>
</feature>